<dbReference type="PIRSF" id="PIRSF004749">
    <property type="entry name" value="Pep_def"/>
    <property type="match status" value="1"/>
</dbReference>
<evidence type="ECO:0000313" key="4">
    <source>
        <dbReference type="Proteomes" id="UP001243420"/>
    </source>
</evidence>
<dbReference type="HAMAP" id="MF_00163">
    <property type="entry name" value="Pep_deformylase"/>
    <property type="match status" value="1"/>
</dbReference>
<sequence length="148" mass="16067">MILPILLHPDPVLRVPCTPVTGDATALARDMLDTMYAAPGRGLAGPQVGVTERIFVMDASWKEGLPDPRVFLNPAILRRSRDRQVNEEGCLSIPGVPRRVARPAEITLEFDAPGGRRHEAFAGFAAACICHEMDHLDGVLILDHPEAA</sequence>
<keyword evidence="2" id="KW-0408">Iron</keyword>
<evidence type="ECO:0000256" key="2">
    <source>
        <dbReference type="HAMAP-Rule" id="MF_00163"/>
    </source>
</evidence>
<dbReference type="GO" id="GO:0042586">
    <property type="term" value="F:peptide deformylase activity"/>
    <property type="evidence" value="ECO:0007669"/>
    <property type="project" value="UniProtKB-EC"/>
</dbReference>
<feature type="binding site" evidence="2">
    <location>
        <position position="90"/>
    </location>
    <ligand>
        <name>Fe cation</name>
        <dbReference type="ChEBI" id="CHEBI:24875"/>
    </ligand>
</feature>
<feature type="binding site" evidence="2">
    <location>
        <position position="135"/>
    </location>
    <ligand>
        <name>Fe cation</name>
        <dbReference type="ChEBI" id="CHEBI:24875"/>
    </ligand>
</feature>
<keyword evidence="2" id="KW-0648">Protein biosynthesis</keyword>
<proteinExistence type="inferred from homology"/>
<comment type="catalytic activity">
    <reaction evidence="2">
        <text>N-terminal N-formyl-L-methionyl-[peptide] + H2O = N-terminal L-methionyl-[peptide] + formate</text>
        <dbReference type="Rhea" id="RHEA:24420"/>
        <dbReference type="Rhea" id="RHEA-COMP:10639"/>
        <dbReference type="Rhea" id="RHEA-COMP:10640"/>
        <dbReference type="ChEBI" id="CHEBI:15377"/>
        <dbReference type="ChEBI" id="CHEBI:15740"/>
        <dbReference type="ChEBI" id="CHEBI:49298"/>
        <dbReference type="ChEBI" id="CHEBI:64731"/>
        <dbReference type="EC" id="3.5.1.88"/>
    </reaction>
</comment>
<name>A0ABY8LD49_9RHOB</name>
<keyword evidence="2" id="KW-0479">Metal-binding</keyword>
<dbReference type="Proteomes" id="UP001243420">
    <property type="component" value="Chromosome"/>
</dbReference>
<dbReference type="PANTHER" id="PTHR10458">
    <property type="entry name" value="PEPTIDE DEFORMYLASE"/>
    <property type="match status" value="1"/>
</dbReference>
<dbReference type="EC" id="3.5.1.88" evidence="2"/>
<keyword evidence="4" id="KW-1185">Reference proteome</keyword>
<dbReference type="PRINTS" id="PR01576">
    <property type="entry name" value="PDEFORMYLASE"/>
</dbReference>
<feature type="binding site" evidence="2">
    <location>
        <position position="131"/>
    </location>
    <ligand>
        <name>Fe cation</name>
        <dbReference type="ChEBI" id="CHEBI:24875"/>
    </ligand>
</feature>
<organism evidence="3 4">
    <name type="scientific">Jannaschia ovalis</name>
    <dbReference type="NCBI Taxonomy" id="3038773"/>
    <lineage>
        <taxon>Bacteria</taxon>
        <taxon>Pseudomonadati</taxon>
        <taxon>Pseudomonadota</taxon>
        <taxon>Alphaproteobacteria</taxon>
        <taxon>Rhodobacterales</taxon>
        <taxon>Roseobacteraceae</taxon>
        <taxon>Jannaschia</taxon>
    </lineage>
</organism>
<protein>
    <recommendedName>
        <fullName evidence="2">Peptide deformylase</fullName>
        <shortName evidence="2">PDF</shortName>
        <ecNumber evidence="2">3.5.1.88</ecNumber>
    </recommendedName>
    <alternativeName>
        <fullName evidence="2">Polypeptide deformylase</fullName>
    </alternativeName>
</protein>
<evidence type="ECO:0000313" key="3">
    <source>
        <dbReference type="EMBL" id="WGH79234.1"/>
    </source>
</evidence>
<dbReference type="EMBL" id="CP122537">
    <property type="protein sequence ID" value="WGH79234.1"/>
    <property type="molecule type" value="Genomic_DNA"/>
</dbReference>
<dbReference type="Pfam" id="PF01327">
    <property type="entry name" value="Pep_deformylase"/>
    <property type="match status" value="1"/>
</dbReference>
<dbReference type="CDD" id="cd00487">
    <property type="entry name" value="Pep_deformylase"/>
    <property type="match status" value="1"/>
</dbReference>
<keyword evidence="2 3" id="KW-0378">Hydrolase</keyword>
<dbReference type="InterPro" id="IPR023635">
    <property type="entry name" value="Peptide_deformylase"/>
</dbReference>
<dbReference type="RefSeq" id="WP_279966028.1">
    <property type="nucleotide sequence ID" value="NZ_CP122537.1"/>
</dbReference>
<comment type="similarity">
    <text evidence="1 2">Belongs to the polypeptide deformylase family.</text>
</comment>
<dbReference type="InterPro" id="IPR036821">
    <property type="entry name" value="Peptide_deformylase_sf"/>
</dbReference>
<accession>A0ABY8LD49</accession>
<dbReference type="PANTHER" id="PTHR10458:SF22">
    <property type="entry name" value="PEPTIDE DEFORMYLASE"/>
    <property type="match status" value="1"/>
</dbReference>
<comment type="function">
    <text evidence="2">Removes the formyl group from the N-terminal Met of newly synthesized proteins. Requires at least a dipeptide for an efficient rate of reaction. N-terminal L-methionine is a prerequisite for activity but the enzyme has broad specificity at other positions.</text>
</comment>
<dbReference type="NCBIfam" id="TIGR00079">
    <property type="entry name" value="pept_deformyl"/>
    <property type="match status" value="1"/>
</dbReference>
<reference evidence="3 4" key="1">
    <citation type="submission" date="2023-04" db="EMBL/GenBank/DDBJ databases">
        <title>Jannaschia ovalis sp. nov., a marine bacterium isolated from sea tidal flat.</title>
        <authorList>
            <person name="Kwon D.Y."/>
            <person name="Kim J.-J."/>
        </authorList>
    </citation>
    <scope>NUCLEOTIDE SEQUENCE [LARGE SCALE GENOMIC DNA]</scope>
    <source>
        <strain evidence="3 4">GRR-S6-38</strain>
    </source>
</reference>
<gene>
    <name evidence="2 3" type="primary">def</name>
    <name evidence="3" type="ORF">P8627_02925</name>
</gene>
<feature type="active site" evidence="2">
    <location>
        <position position="132"/>
    </location>
</feature>
<dbReference type="SUPFAM" id="SSF56420">
    <property type="entry name" value="Peptide deformylase"/>
    <property type="match status" value="1"/>
</dbReference>
<comment type="cofactor">
    <cofactor evidence="2">
        <name>Fe(2+)</name>
        <dbReference type="ChEBI" id="CHEBI:29033"/>
    </cofactor>
    <text evidence="2">Binds 1 Fe(2+) ion.</text>
</comment>
<dbReference type="NCBIfam" id="NF001159">
    <property type="entry name" value="PRK00150.1-3"/>
    <property type="match status" value="1"/>
</dbReference>
<dbReference type="Gene3D" id="3.90.45.10">
    <property type="entry name" value="Peptide deformylase"/>
    <property type="match status" value="1"/>
</dbReference>
<evidence type="ECO:0000256" key="1">
    <source>
        <dbReference type="ARBA" id="ARBA00010759"/>
    </source>
</evidence>